<dbReference type="Proteomes" id="UP000181917">
    <property type="component" value="Unassembled WGS sequence"/>
</dbReference>
<name>A0A1H1ELD8_9MICC</name>
<sequence length="62" mass="6692">MWSNHSLMHVVGPRQGPMWELRVLAAVCYGRAEEAAGISCRHIEGYYAEAGMDPGSPGGSML</sequence>
<gene>
    <name evidence="1" type="ORF">SAMN04489742_2986</name>
</gene>
<evidence type="ECO:0000313" key="2">
    <source>
        <dbReference type="Proteomes" id="UP000181917"/>
    </source>
</evidence>
<dbReference type="EMBL" id="FNKH01000002">
    <property type="protein sequence ID" value="SDQ89424.1"/>
    <property type="molecule type" value="Genomic_DNA"/>
</dbReference>
<dbReference type="STRING" id="37928.SAMN04489742_2986"/>
<keyword evidence="2" id="KW-1185">Reference proteome</keyword>
<accession>A0A1H1ELD8</accession>
<protein>
    <submittedName>
        <fullName evidence="1">Uncharacterized protein</fullName>
    </submittedName>
</protein>
<dbReference type="AlphaFoldDB" id="A0A1H1ELD8"/>
<proteinExistence type="predicted"/>
<reference evidence="1 2" key="1">
    <citation type="submission" date="2016-10" db="EMBL/GenBank/DDBJ databases">
        <authorList>
            <person name="de Groot N.N."/>
        </authorList>
    </citation>
    <scope>NUCLEOTIDE SEQUENCE [LARGE SCALE GENOMIC DNA]</scope>
    <source>
        <strain evidence="1 2">DSM 20117</strain>
    </source>
</reference>
<evidence type="ECO:0000313" key="1">
    <source>
        <dbReference type="EMBL" id="SDQ89424.1"/>
    </source>
</evidence>
<organism evidence="1 2">
    <name type="scientific">Crystallibacter crystallopoietes</name>
    <dbReference type="NCBI Taxonomy" id="37928"/>
    <lineage>
        <taxon>Bacteria</taxon>
        <taxon>Bacillati</taxon>
        <taxon>Actinomycetota</taxon>
        <taxon>Actinomycetes</taxon>
        <taxon>Micrococcales</taxon>
        <taxon>Micrococcaceae</taxon>
        <taxon>Crystallibacter</taxon>
    </lineage>
</organism>